<comment type="caution">
    <text evidence="2">The sequence shown here is derived from an EMBL/GenBank/DDBJ whole genome shotgun (WGS) entry which is preliminary data.</text>
</comment>
<sequence>MKSIPRNSELGKTLCVFSVKDVKSLQQAAMKTCRASYEGELVYLRGYHLSPGVTFINYGGCLKLHARLRLYKGNMDDVLQWPFQHRIKLGVVHPIGTSDLVIEASDDPSSKFLQRPTACSNPAGYFTATSVDIGGLITGGYVQNDELRVMLELLPRTAIK</sequence>
<dbReference type="EMBL" id="JARKHS020005397">
    <property type="protein sequence ID" value="KAK8783582.1"/>
    <property type="molecule type" value="Genomic_DNA"/>
</dbReference>
<accession>A0AAQ4FA28</accession>
<feature type="domain" description="TRAF1-6 MATH" evidence="1">
    <location>
        <begin position="64"/>
        <end position="148"/>
    </location>
</feature>
<protein>
    <recommendedName>
        <fullName evidence="1">TRAF1-6 MATH domain-containing protein</fullName>
    </recommendedName>
</protein>
<dbReference type="Pfam" id="PF21355">
    <property type="entry name" value="TRAF-mep_MATH"/>
    <property type="match status" value="1"/>
</dbReference>
<proteinExistence type="predicted"/>
<organism evidence="2 3">
    <name type="scientific">Amblyomma americanum</name>
    <name type="common">Lone star tick</name>
    <dbReference type="NCBI Taxonomy" id="6943"/>
    <lineage>
        <taxon>Eukaryota</taxon>
        <taxon>Metazoa</taxon>
        <taxon>Ecdysozoa</taxon>
        <taxon>Arthropoda</taxon>
        <taxon>Chelicerata</taxon>
        <taxon>Arachnida</taxon>
        <taxon>Acari</taxon>
        <taxon>Parasitiformes</taxon>
        <taxon>Ixodida</taxon>
        <taxon>Ixodoidea</taxon>
        <taxon>Ixodidae</taxon>
        <taxon>Amblyomminae</taxon>
        <taxon>Amblyomma</taxon>
    </lineage>
</organism>
<evidence type="ECO:0000313" key="2">
    <source>
        <dbReference type="EMBL" id="KAK8783582.1"/>
    </source>
</evidence>
<dbReference type="Gene3D" id="2.60.210.10">
    <property type="entry name" value="Apoptosis, Tumor Necrosis Factor Receptor Associated Protein 2, Chain A"/>
    <property type="match status" value="1"/>
</dbReference>
<dbReference type="AlphaFoldDB" id="A0AAQ4FA28"/>
<keyword evidence="3" id="KW-1185">Reference proteome</keyword>
<dbReference type="InterPro" id="IPR008974">
    <property type="entry name" value="TRAF-like"/>
</dbReference>
<evidence type="ECO:0000313" key="3">
    <source>
        <dbReference type="Proteomes" id="UP001321473"/>
    </source>
</evidence>
<gene>
    <name evidence="2" type="ORF">V5799_010051</name>
</gene>
<reference evidence="2 3" key="1">
    <citation type="journal article" date="2023" name="Arcadia Sci">
        <title>De novo assembly of a long-read Amblyomma americanum tick genome.</title>
        <authorList>
            <person name="Chou S."/>
            <person name="Poskanzer K.E."/>
            <person name="Rollins M."/>
            <person name="Thuy-Boun P.S."/>
        </authorList>
    </citation>
    <scope>NUCLEOTIDE SEQUENCE [LARGE SCALE GENOMIC DNA]</scope>
    <source>
        <strain evidence="2">F_SG_1</strain>
        <tissue evidence="2">Salivary glands</tissue>
    </source>
</reference>
<evidence type="ECO:0000259" key="1">
    <source>
        <dbReference type="Pfam" id="PF21355"/>
    </source>
</evidence>
<dbReference type="SUPFAM" id="SSF49599">
    <property type="entry name" value="TRAF domain-like"/>
    <property type="match status" value="1"/>
</dbReference>
<dbReference type="InterPro" id="IPR049342">
    <property type="entry name" value="TRAF1-6_MATH_dom"/>
</dbReference>
<name>A0AAQ4FA28_AMBAM</name>
<dbReference type="Proteomes" id="UP001321473">
    <property type="component" value="Unassembled WGS sequence"/>
</dbReference>